<feature type="compositionally biased region" description="Low complexity" evidence="1">
    <location>
        <begin position="468"/>
        <end position="494"/>
    </location>
</feature>
<sequence>MIRCATFNVPAIAGKLPVVFDIFSSYNIQVAALQEVDINEATRARFRTSCLQKGFFVVFGGVGEGGVTKTALLSTLPISPVFLETSWPDRVAAGVVEVQECNGPDWVYQKIFLASVYCHASDGTARSRLCTEVLDFVTGSGFLWLTLGDWNQEADDQCFSPYISAGRAHCVDDAFALLPESTRADGHKRIDFGLSHRSLVPVQRVQSQDIDFGITDHDLVAYDFEFKTISHGRFGPKRRLISAADGVEKFDCSETLCQLVKIALSQEDVDNAWSLLSDFAEDALCDEKHFGFTPRSASWKPRFSSRHSKASAGPEPVRLVRLRRLHRRLLQLRRQPWDSNLRAKAARDFRCFQDELQDLYRCHGPVSEAEPAPAGGMPRSRAEAVPAGAPGRAEAVPAPAGALAPNRAEAEPAPAGPGARSRAEAVPAPAGVETPNRAEAEPAPAGRHARSRAEAAPASGLVSRSKAKAAPAPAGACAPSGAEAEPAPAGPGARSRAEAVPAPAGFETPNRAEAEPAPAGRHARSRAEAAPASGLASRSKAKAALVPAGALAPSGAEAVPVPAGAVPRSRAEAEPAPAGLGAQCRAEAVPAPAGVETPNRAEAEPTPAGRHARSRAEAAPTSGSASRSRTKAAPFPAASGAEAVPVPAGAVPRSRAEAEPAPAGLGAQSRAEAVLAPAGMEPPNRAEVEPAPAGLNARSRAEEDCLEDLVDVVAAAVTQCERQLFSQRLKAWKARMAADEGQQRAWVKRFALTRAQESRAARPAPSSKGVSASAVHPSIAVDEQQREWTAVWGQESGRGTGEEFQSFLRNVPNNVNEAVAFSAKGSDLLQAMQAMTRKAPGPDDWRAKDLLRMGPIWWSCLEDLWAHVISSGCIPRRWVEAKIVLIPKDAGGWRPLALTSVLWRAGSRALLQTLKPWLSSWAGDHLFGGLAGRGVEDCLIRINHAVAQRAKHGVFVRQDIHRFFDAIQVQQAIAVLSHLKAPPALVRLIDQFYLRGSRVFTSGAYHGSQWCKAGRGILQGCPLSPMIAAAVMLPWTCAVQQPGLGCAVFVDDRVLWAQNVSQAPLLQLAMRKSEEFDSVFGLRCRPEKCGIAALSSDVAQNFGLSNLPYAFDHKLTFLGLQFDLHEPMATQLVKFDMQLVLFRITAIARVAASWKARLRLLRCLVNPTFTWAAGLAALTPDVLKSIRSAVVSSFGATLPPDVPWGILFELLGWEVEPLFASAAAHFRAAVRHRSSLKQCWEDAPLDFVFGKWFQQLPCAAAAANDLGWWASPDGALLHRRDQHGQQRTFELGVDNFACVLRWLKERSRRDSLKASARVFRGFRRQANADQPLAQGLTLPPPAPGVPCYQGHRQCFKQATDKRDLFLACLATGCSWWHFHPGFRRQPHGDAARQCACGKHTPSRPHLVWTCPATASAREGVPLPSNRAEERLFTKVLPEQPAAPRDPRPLAFEQLVHAFRTRLEEQPSHFFVATDGSEIDEVAAFAIATPGCPTFVSAVTGEDQTAYRAEVEAGVLALQAAADAARLCAGAASRVSFVFVLDCQAAIKTLKGGGSCKLLARRAFDAFQRLCALTLSVELFWVPSHGKVSGEWAPHPVASEAMLRGLNEDADEAARWKARLLLRGSARQEWARAKLAATQWEVKAVNAVAGAASIARGWWASDA</sequence>
<feature type="domain" description="Reverse transcriptase" evidence="2">
    <location>
        <begin position="867"/>
        <end position="1122"/>
    </location>
</feature>
<dbReference type="PROSITE" id="PS50878">
    <property type="entry name" value="RT_POL"/>
    <property type="match status" value="1"/>
</dbReference>
<feature type="region of interest" description="Disordered" evidence="1">
    <location>
        <begin position="591"/>
        <end position="667"/>
    </location>
</feature>
<name>A0AA36HZC0_9DINO</name>
<dbReference type="InterPro" id="IPR000477">
    <property type="entry name" value="RT_dom"/>
</dbReference>
<proteinExistence type="predicted"/>
<feature type="compositionally biased region" description="Low complexity" evidence="1">
    <location>
        <begin position="383"/>
        <end position="420"/>
    </location>
</feature>
<evidence type="ECO:0000259" key="2">
    <source>
        <dbReference type="PROSITE" id="PS50878"/>
    </source>
</evidence>
<dbReference type="InterPro" id="IPR043502">
    <property type="entry name" value="DNA/RNA_pol_sf"/>
</dbReference>
<dbReference type="EMBL" id="CAUJNA010000450">
    <property type="protein sequence ID" value="CAJ1377259.1"/>
    <property type="molecule type" value="Genomic_DNA"/>
</dbReference>
<dbReference type="Gene3D" id="3.30.420.10">
    <property type="entry name" value="Ribonuclease H-like superfamily/Ribonuclease H"/>
    <property type="match status" value="1"/>
</dbReference>
<comment type="caution">
    <text evidence="3">The sequence shown here is derived from an EMBL/GenBank/DDBJ whole genome shotgun (WGS) entry which is preliminary data.</text>
</comment>
<dbReference type="InterPro" id="IPR036397">
    <property type="entry name" value="RNaseH_sf"/>
</dbReference>
<dbReference type="Proteomes" id="UP001178507">
    <property type="component" value="Unassembled WGS sequence"/>
</dbReference>
<accession>A0AA36HZC0</accession>
<dbReference type="Pfam" id="PF00078">
    <property type="entry name" value="RVT_1"/>
    <property type="match status" value="1"/>
</dbReference>
<dbReference type="GO" id="GO:0003676">
    <property type="term" value="F:nucleic acid binding"/>
    <property type="evidence" value="ECO:0007669"/>
    <property type="project" value="InterPro"/>
</dbReference>
<dbReference type="SUPFAM" id="SSF53098">
    <property type="entry name" value="Ribonuclease H-like"/>
    <property type="match status" value="1"/>
</dbReference>
<protein>
    <recommendedName>
        <fullName evidence="2">Reverse transcriptase domain-containing protein</fullName>
    </recommendedName>
</protein>
<organism evidence="3 4">
    <name type="scientific">Effrenium voratum</name>
    <dbReference type="NCBI Taxonomy" id="2562239"/>
    <lineage>
        <taxon>Eukaryota</taxon>
        <taxon>Sar</taxon>
        <taxon>Alveolata</taxon>
        <taxon>Dinophyceae</taxon>
        <taxon>Suessiales</taxon>
        <taxon>Symbiodiniaceae</taxon>
        <taxon>Effrenium</taxon>
    </lineage>
</organism>
<dbReference type="PANTHER" id="PTHR19446">
    <property type="entry name" value="REVERSE TRANSCRIPTASES"/>
    <property type="match status" value="1"/>
</dbReference>
<gene>
    <name evidence="3" type="ORF">EVOR1521_LOCUS6102</name>
</gene>
<dbReference type="InterPro" id="IPR036691">
    <property type="entry name" value="Endo/exonu/phosph_ase_sf"/>
</dbReference>
<reference evidence="3" key="1">
    <citation type="submission" date="2023-08" db="EMBL/GenBank/DDBJ databases">
        <authorList>
            <person name="Chen Y."/>
            <person name="Shah S."/>
            <person name="Dougan E. K."/>
            <person name="Thang M."/>
            <person name="Chan C."/>
        </authorList>
    </citation>
    <scope>NUCLEOTIDE SEQUENCE</scope>
</reference>
<dbReference type="Gene3D" id="3.60.10.10">
    <property type="entry name" value="Endonuclease/exonuclease/phosphatase"/>
    <property type="match status" value="1"/>
</dbReference>
<evidence type="ECO:0000313" key="3">
    <source>
        <dbReference type="EMBL" id="CAJ1377259.1"/>
    </source>
</evidence>
<evidence type="ECO:0000256" key="1">
    <source>
        <dbReference type="SAM" id="MobiDB-lite"/>
    </source>
</evidence>
<evidence type="ECO:0000313" key="4">
    <source>
        <dbReference type="Proteomes" id="UP001178507"/>
    </source>
</evidence>
<feature type="region of interest" description="Disordered" evidence="1">
    <location>
        <begin position="367"/>
        <end position="536"/>
    </location>
</feature>
<feature type="compositionally biased region" description="Low complexity" evidence="1">
    <location>
        <begin position="632"/>
        <end position="667"/>
    </location>
</feature>
<dbReference type="SUPFAM" id="SSF56672">
    <property type="entry name" value="DNA/RNA polymerases"/>
    <property type="match status" value="1"/>
</dbReference>
<dbReference type="InterPro" id="IPR012337">
    <property type="entry name" value="RNaseH-like_sf"/>
</dbReference>
<dbReference type="SUPFAM" id="SSF56219">
    <property type="entry name" value="DNase I-like"/>
    <property type="match status" value="1"/>
</dbReference>
<keyword evidence="4" id="KW-1185">Reference proteome</keyword>